<feature type="domain" description="Carboxymuconolactone decarboxylase-like" evidence="1">
    <location>
        <begin position="305"/>
        <end position="386"/>
    </location>
</feature>
<sequence length="403" mass="43436">MNFLHVDGVAIHYRTVGLAPGKPVIAFVNSLGTDFRIWDDVMRELGDSYAYVLHDKRGHGLSGVGVAPYTIEAHAHDLIALLDHLQIDRVIVWGLSVGGLVAQSLATTHPERVGALILSNTAHKIGTTEMWNARIDAIKAQGLASLVDPVMERWFTPAFRRSDNSLYAGARAMLARQDAEGYCGTCAAIRDADYTGAVTRIAAPTLCVGGDQDGSTSPDLVRALAQLVPDSRYVEIAHCGHIPCLEQPAAYAAAVADFLRDIPQANAITMLPDRYSQGMATRRGVLGDAHVDRASAQATSFDQPFQTLITESAWGTVWSSDRWTKRERSNVTIALLAALGQSEEMAMHVRATANTGATEDDIREALMHVAIYAGVPAANHGFKIAKQALADRNASSPQKEQTT</sequence>
<dbReference type="SUPFAM" id="SSF53474">
    <property type="entry name" value="alpha/beta-Hydrolases"/>
    <property type="match status" value="1"/>
</dbReference>
<comment type="caution">
    <text evidence="3">The sequence shown here is derived from an EMBL/GenBank/DDBJ whole genome shotgun (WGS) entry which is preliminary data.</text>
</comment>
<dbReference type="InterPro" id="IPR029032">
    <property type="entry name" value="AhpD-like"/>
</dbReference>
<evidence type="ECO:0000313" key="3">
    <source>
        <dbReference type="EMBL" id="MDR6100387.1"/>
    </source>
</evidence>
<dbReference type="Pfam" id="PF02627">
    <property type="entry name" value="CMD"/>
    <property type="match status" value="1"/>
</dbReference>
<dbReference type="EC" id="3.1.1.24" evidence="3"/>
<dbReference type="Pfam" id="PF12697">
    <property type="entry name" value="Abhydrolase_6"/>
    <property type="match status" value="1"/>
</dbReference>
<feature type="domain" description="AB hydrolase-1" evidence="2">
    <location>
        <begin position="36"/>
        <end position="254"/>
    </location>
</feature>
<dbReference type="InterPro" id="IPR012788">
    <property type="entry name" value="Decarb_PcaC"/>
</dbReference>
<keyword evidence="3" id="KW-0378">Hydrolase</keyword>
<dbReference type="Gene3D" id="1.20.1290.10">
    <property type="entry name" value="AhpD-like"/>
    <property type="match status" value="1"/>
</dbReference>
<dbReference type="PRINTS" id="PR00111">
    <property type="entry name" value="ABHYDROLASE"/>
</dbReference>
<reference evidence="3" key="1">
    <citation type="submission" date="2023-08" db="EMBL/GenBank/DDBJ databases">
        <title>Functional and genomic diversity of the sorghum phyllosphere microbiome.</title>
        <authorList>
            <person name="Shade A."/>
        </authorList>
    </citation>
    <scope>NUCLEOTIDE SEQUENCE</scope>
    <source>
        <strain evidence="3">SORGH_AS_0974</strain>
    </source>
</reference>
<dbReference type="PANTHER" id="PTHR33570">
    <property type="entry name" value="4-CARBOXYMUCONOLACTONE DECARBOXYLASE FAMILY PROTEIN"/>
    <property type="match status" value="1"/>
</dbReference>
<dbReference type="InterPro" id="IPR026968">
    <property type="entry name" value="PcaD/CatD"/>
</dbReference>
<dbReference type="EMBL" id="JAVIZC010000001">
    <property type="protein sequence ID" value="MDR6100387.1"/>
    <property type="molecule type" value="Genomic_DNA"/>
</dbReference>
<dbReference type="NCBIfam" id="TIGR02425">
    <property type="entry name" value="decarb_PcaC"/>
    <property type="match status" value="1"/>
</dbReference>
<evidence type="ECO:0000259" key="2">
    <source>
        <dbReference type="Pfam" id="PF12697"/>
    </source>
</evidence>
<evidence type="ECO:0000259" key="1">
    <source>
        <dbReference type="Pfam" id="PF02627"/>
    </source>
</evidence>
<dbReference type="AlphaFoldDB" id="A0AAJ2B8I5"/>
<keyword evidence="3" id="KW-0456">Lyase</keyword>
<dbReference type="Gene3D" id="3.40.50.1820">
    <property type="entry name" value="alpha/beta hydrolase"/>
    <property type="match status" value="1"/>
</dbReference>
<dbReference type="NCBIfam" id="TIGR02427">
    <property type="entry name" value="protocat_pcaD"/>
    <property type="match status" value="1"/>
</dbReference>
<dbReference type="GO" id="GO:0051920">
    <property type="term" value="F:peroxiredoxin activity"/>
    <property type="evidence" value="ECO:0007669"/>
    <property type="project" value="InterPro"/>
</dbReference>
<dbReference type="GO" id="GO:0047575">
    <property type="term" value="F:4-carboxymuconolactone decarboxylase activity"/>
    <property type="evidence" value="ECO:0007669"/>
    <property type="project" value="UniProtKB-EC"/>
</dbReference>
<proteinExistence type="predicted"/>
<dbReference type="InterPro" id="IPR003779">
    <property type="entry name" value="CMD-like"/>
</dbReference>
<dbReference type="SUPFAM" id="SSF69118">
    <property type="entry name" value="AhpD-like"/>
    <property type="match status" value="1"/>
</dbReference>
<accession>A0AAJ2B8I5</accession>
<dbReference type="PANTHER" id="PTHR33570:SF2">
    <property type="entry name" value="CARBOXYMUCONOLACTONE DECARBOXYLASE-LIKE DOMAIN-CONTAINING PROTEIN"/>
    <property type="match status" value="1"/>
</dbReference>
<evidence type="ECO:0000313" key="4">
    <source>
        <dbReference type="Proteomes" id="UP001255601"/>
    </source>
</evidence>
<protein>
    <submittedName>
        <fullName evidence="3">3-oxoadipate enol-lactonase/4-carboxymuconolactone decarboxylase</fullName>
        <ecNumber evidence="3">3.1.1.24</ecNumber>
        <ecNumber evidence="3">4.1.1.44</ecNumber>
    </submittedName>
</protein>
<dbReference type="GO" id="GO:0047570">
    <property type="term" value="F:3-oxoadipate enol-lactonase activity"/>
    <property type="evidence" value="ECO:0007669"/>
    <property type="project" value="UniProtKB-EC"/>
</dbReference>
<name>A0AAJ2B8I5_9HYPH</name>
<dbReference type="InterPro" id="IPR052512">
    <property type="entry name" value="4CMD/NDH-1_regulator"/>
</dbReference>
<dbReference type="Proteomes" id="UP001255601">
    <property type="component" value="Unassembled WGS sequence"/>
</dbReference>
<dbReference type="InterPro" id="IPR029058">
    <property type="entry name" value="AB_hydrolase_fold"/>
</dbReference>
<dbReference type="GO" id="GO:0042952">
    <property type="term" value="P:beta-ketoadipate pathway"/>
    <property type="evidence" value="ECO:0007669"/>
    <property type="project" value="InterPro"/>
</dbReference>
<organism evidence="3 4">
    <name type="scientific">Agrobacterium larrymoorei</name>
    <dbReference type="NCBI Taxonomy" id="160699"/>
    <lineage>
        <taxon>Bacteria</taxon>
        <taxon>Pseudomonadati</taxon>
        <taxon>Pseudomonadota</taxon>
        <taxon>Alphaproteobacteria</taxon>
        <taxon>Hyphomicrobiales</taxon>
        <taxon>Rhizobiaceae</taxon>
        <taxon>Rhizobium/Agrobacterium group</taxon>
        <taxon>Agrobacterium</taxon>
    </lineage>
</organism>
<dbReference type="EC" id="4.1.1.44" evidence="3"/>
<gene>
    <name evidence="3" type="ORF">QE369_000565</name>
</gene>
<dbReference type="InterPro" id="IPR000073">
    <property type="entry name" value="AB_hydrolase_1"/>
</dbReference>